<organism evidence="10 11">
    <name type="scientific">Pseudaestuariivita atlantica</name>
    <dbReference type="NCBI Taxonomy" id="1317121"/>
    <lineage>
        <taxon>Bacteria</taxon>
        <taxon>Pseudomonadati</taxon>
        <taxon>Pseudomonadota</taxon>
        <taxon>Alphaproteobacteria</taxon>
        <taxon>Rhodobacterales</taxon>
        <taxon>Paracoccaceae</taxon>
        <taxon>Pseudaestuariivita</taxon>
    </lineage>
</organism>
<evidence type="ECO:0000256" key="9">
    <source>
        <dbReference type="SAM" id="Phobius"/>
    </source>
</evidence>
<reference evidence="10 11" key="1">
    <citation type="journal article" date="2015" name="Int. J. Syst. Evol. Microbiol.">
        <title>Aestuariivita atlantica sp. nov., isolated from deep sea sediment of the Atlantic Ocean.</title>
        <authorList>
            <person name="Li G."/>
            <person name="Lai Q."/>
            <person name="Du Y."/>
            <person name="Liu X."/>
            <person name="Sun F."/>
            <person name="Shao Z."/>
        </authorList>
    </citation>
    <scope>NUCLEOTIDE SEQUENCE [LARGE SCALE GENOMIC DNA]</scope>
    <source>
        <strain evidence="10 11">22II-S11-z3</strain>
    </source>
</reference>
<feature type="transmembrane region" description="Helical" evidence="9">
    <location>
        <begin position="20"/>
        <end position="40"/>
    </location>
</feature>
<dbReference type="InterPro" id="IPR036280">
    <property type="entry name" value="Multihaem_cyt_sf"/>
</dbReference>
<dbReference type="GO" id="GO:0005506">
    <property type="term" value="F:iron ion binding"/>
    <property type="evidence" value="ECO:0007669"/>
    <property type="project" value="InterPro"/>
</dbReference>
<dbReference type="STRING" id="1317121.ATO11_11200"/>
<evidence type="ECO:0000256" key="5">
    <source>
        <dbReference type="ARBA" id="ARBA00022617"/>
    </source>
</evidence>
<name>A0A0L1JPP6_9RHOB</name>
<evidence type="ECO:0000256" key="2">
    <source>
        <dbReference type="ARBA" id="ARBA00015978"/>
    </source>
</evidence>
<dbReference type="PATRIC" id="fig|1317121.7.peg.2918"/>
<keyword evidence="6" id="KW-0479">Metal-binding</keyword>
<dbReference type="GO" id="GO:0019684">
    <property type="term" value="P:photosynthesis, light reaction"/>
    <property type="evidence" value="ECO:0007669"/>
    <property type="project" value="InterPro"/>
</dbReference>
<keyword evidence="5" id="KW-0349">Heme</keyword>
<sequence>MFPKWFNKWNADNPTDVFGPAILIGSLGGAVFVAIMLITWGQPYATASQQSGPRGTGMSQTEFVRALAARKADPEMAAANYVVAPEGEAPAVEYDPGLGDELVTAMRSWTGIPNLFAEDNYQTNVAYLMISMTQFLNEEYGYHVNASGEGVGVTCYTCHRGQPVPNGVWFKLGAVNEAASGWSAVQNRATMQSQSTSLPSNALESYLLGDEVIQVHDLESRVAGSIAEGEVASIQQTEMTFSLMNYYDNSLGVNCVFCHNSRAFYDGGQVTPQWATAQVAREMVQTLNADYLVPLKDTLPDNRLGPIMGDAPKAGCLTCHQGQNRPVNGHLWLEAYPELATIGGG</sequence>
<dbReference type="SUPFAM" id="SSF48695">
    <property type="entry name" value="Multiheme cytochromes"/>
    <property type="match status" value="1"/>
</dbReference>
<keyword evidence="3" id="KW-0813">Transport</keyword>
<dbReference type="InterPro" id="IPR003158">
    <property type="entry name" value="Photosyn_RC_cyt_c-su"/>
</dbReference>
<keyword evidence="9" id="KW-1133">Transmembrane helix</keyword>
<dbReference type="GO" id="GO:0030077">
    <property type="term" value="C:plasma membrane light-harvesting complex"/>
    <property type="evidence" value="ECO:0007669"/>
    <property type="project" value="InterPro"/>
</dbReference>
<keyword evidence="9" id="KW-0472">Membrane</keyword>
<gene>
    <name evidence="10" type="ORF">ATO11_11200</name>
</gene>
<evidence type="ECO:0000256" key="1">
    <source>
        <dbReference type="ARBA" id="ARBA00003196"/>
    </source>
</evidence>
<evidence type="ECO:0000256" key="8">
    <source>
        <dbReference type="ARBA" id="ARBA00023004"/>
    </source>
</evidence>
<dbReference type="CDD" id="cd09224">
    <property type="entry name" value="CytoC_RC"/>
    <property type="match status" value="1"/>
</dbReference>
<dbReference type="Pfam" id="PF02276">
    <property type="entry name" value="CytoC_RC"/>
    <property type="match status" value="1"/>
</dbReference>
<evidence type="ECO:0000313" key="10">
    <source>
        <dbReference type="EMBL" id="KNG93740.1"/>
    </source>
</evidence>
<dbReference type="Gene3D" id="1.10.468.10">
    <property type="entry name" value="Photosynthetic Reaction Center, subunit C, domain 2"/>
    <property type="match status" value="2"/>
</dbReference>
<comment type="function">
    <text evidence="1">The reaction center of purple bacteria contains a tightly bound cytochrome molecule which re-reduces the photo oxidized primary electron donor.</text>
</comment>
<evidence type="ECO:0000256" key="4">
    <source>
        <dbReference type="ARBA" id="ARBA00022531"/>
    </source>
</evidence>
<evidence type="ECO:0000313" key="11">
    <source>
        <dbReference type="Proteomes" id="UP000036938"/>
    </source>
</evidence>
<dbReference type="Proteomes" id="UP000036938">
    <property type="component" value="Unassembled WGS sequence"/>
</dbReference>
<keyword evidence="8" id="KW-0408">Iron</keyword>
<dbReference type="GO" id="GO:0009055">
    <property type="term" value="F:electron transfer activity"/>
    <property type="evidence" value="ECO:0007669"/>
    <property type="project" value="InterPro"/>
</dbReference>
<accession>A0A0L1JPP6</accession>
<keyword evidence="9" id="KW-0812">Transmembrane</keyword>
<proteinExistence type="predicted"/>
<protein>
    <recommendedName>
        <fullName evidence="2">Photosynthetic reaction center cytochrome c subunit</fullName>
    </recommendedName>
</protein>
<evidence type="ECO:0000256" key="7">
    <source>
        <dbReference type="ARBA" id="ARBA00022982"/>
    </source>
</evidence>
<dbReference type="OrthoDB" id="9813732at2"/>
<keyword evidence="4" id="KW-0602">Photosynthesis</keyword>
<dbReference type="GO" id="GO:0020037">
    <property type="term" value="F:heme binding"/>
    <property type="evidence" value="ECO:0007669"/>
    <property type="project" value="InterPro"/>
</dbReference>
<evidence type="ECO:0000256" key="6">
    <source>
        <dbReference type="ARBA" id="ARBA00022723"/>
    </source>
</evidence>
<keyword evidence="7" id="KW-0249">Electron transport</keyword>
<evidence type="ECO:0000256" key="3">
    <source>
        <dbReference type="ARBA" id="ARBA00022448"/>
    </source>
</evidence>
<dbReference type="EMBL" id="AQQZ01000004">
    <property type="protein sequence ID" value="KNG93740.1"/>
    <property type="molecule type" value="Genomic_DNA"/>
</dbReference>
<comment type="caution">
    <text evidence="10">The sequence shown here is derived from an EMBL/GenBank/DDBJ whole genome shotgun (WGS) entry which is preliminary data.</text>
</comment>
<keyword evidence="11" id="KW-1185">Reference proteome</keyword>
<dbReference type="RefSeq" id="WP_050530941.1">
    <property type="nucleotide sequence ID" value="NZ_AQQZ01000004.1"/>
</dbReference>
<dbReference type="InterPro" id="IPR023119">
    <property type="entry name" value="Multihaem_cyt_PRC_cyt_su-like"/>
</dbReference>
<dbReference type="AlphaFoldDB" id="A0A0L1JPP6"/>